<gene>
    <name evidence="2" type="ORF">VFPFJ_05860</name>
</gene>
<sequence>MVSCSAWDSIWGRESTSTWAAPELHWSFLGSWGSCRGICSAEAVPARAMGIAPRISSSLSGELKARVRRLGVAKRRTDLCDSAGASRARFRNRSSAVRPGEAQPPRVNGAQPACKKRGPRSSFIYCNNTNFEAGHDVLSHAIPSSALCIRARALHNFPYNSTHIELPPQEPLHDLDLRHAGADLQDLLPEQSHLVLVQDIAFEDCGKHIRRICGGTARFLKMAPKAACSHPQSAGSLPWQPMSLFDVFHSIVVSMSRSSWWFVGEWMRRSKTAR</sequence>
<dbReference type="AlphaFoldDB" id="A0A179HIQ2"/>
<organism evidence="2 3">
    <name type="scientific">Purpureocillium lilacinum</name>
    <name type="common">Paecilomyces lilacinus</name>
    <dbReference type="NCBI Taxonomy" id="33203"/>
    <lineage>
        <taxon>Eukaryota</taxon>
        <taxon>Fungi</taxon>
        <taxon>Dikarya</taxon>
        <taxon>Ascomycota</taxon>
        <taxon>Pezizomycotina</taxon>
        <taxon>Sordariomycetes</taxon>
        <taxon>Hypocreomycetidae</taxon>
        <taxon>Hypocreales</taxon>
        <taxon>Ophiocordycipitaceae</taxon>
        <taxon>Purpureocillium</taxon>
    </lineage>
</organism>
<proteinExistence type="predicted"/>
<name>A0A179HIQ2_PURLI</name>
<evidence type="ECO:0000313" key="2">
    <source>
        <dbReference type="EMBL" id="OAQ89451.1"/>
    </source>
</evidence>
<protein>
    <submittedName>
        <fullName evidence="2">Uncharacterized protein</fullName>
    </submittedName>
</protein>
<feature type="region of interest" description="Disordered" evidence="1">
    <location>
        <begin position="91"/>
        <end position="115"/>
    </location>
</feature>
<dbReference type="EMBL" id="LSBI01000005">
    <property type="protein sequence ID" value="OAQ89451.1"/>
    <property type="molecule type" value="Genomic_DNA"/>
</dbReference>
<comment type="caution">
    <text evidence="2">The sequence shown here is derived from an EMBL/GenBank/DDBJ whole genome shotgun (WGS) entry which is preliminary data.</text>
</comment>
<accession>A0A179HIQ2</accession>
<reference evidence="2 3" key="1">
    <citation type="submission" date="2016-02" db="EMBL/GenBank/DDBJ databases">
        <title>Biosynthesis of antibiotic leucinostatins and their inhibition on Phytophthora in bio-control Purpureocillium lilacinum.</title>
        <authorList>
            <person name="Wang G."/>
            <person name="Liu Z."/>
            <person name="Lin R."/>
            <person name="Li E."/>
            <person name="Mao Z."/>
            <person name="Ling J."/>
            <person name="Yin W."/>
            <person name="Xie B."/>
        </authorList>
    </citation>
    <scope>NUCLEOTIDE SEQUENCE [LARGE SCALE GENOMIC DNA]</scope>
    <source>
        <strain evidence="2">PLFJ-1</strain>
    </source>
</reference>
<dbReference type="Proteomes" id="UP000078340">
    <property type="component" value="Unassembled WGS sequence"/>
</dbReference>
<evidence type="ECO:0000256" key="1">
    <source>
        <dbReference type="SAM" id="MobiDB-lite"/>
    </source>
</evidence>
<evidence type="ECO:0000313" key="3">
    <source>
        <dbReference type="Proteomes" id="UP000078340"/>
    </source>
</evidence>